<dbReference type="EMBL" id="JACHEK010000004">
    <property type="protein sequence ID" value="MBB6144399.1"/>
    <property type="molecule type" value="Genomic_DNA"/>
</dbReference>
<dbReference type="RefSeq" id="WP_184084817.1">
    <property type="nucleotide sequence ID" value="NZ_JACHEK010000004.1"/>
</dbReference>
<feature type="domain" description="Aminoglycoside phosphotransferase" evidence="1">
    <location>
        <begin position="182"/>
        <end position="305"/>
    </location>
</feature>
<reference evidence="2 3" key="1">
    <citation type="submission" date="2020-08" db="EMBL/GenBank/DDBJ databases">
        <title>Genomic Encyclopedia of Type Strains, Phase IV (KMG-IV): sequencing the most valuable type-strain genomes for metagenomic binning, comparative biology and taxonomic classification.</title>
        <authorList>
            <person name="Goeker M."/>
        </authorList>
    </citation>
    <scope>NUCLEOTIDE SEQUENCE [LARGE SCALE GENOMIC DNA]</scope>
    <source>
        <strain evidence="2 3">DSM 103733</strain>
    </source>
</reference>
<dbReference type="Pfam" id="PF01636">
    <property type="entry name" value="APH"/>
    <property type="match status" value="1"/>
</dbReference>
<protein>
    <recommendedName>
        <fullName evidence="1">Aminoglycoside phosphotransferase domain-containing protein</fullName>
    </recommendedName>
</protein>
<dbReference type="Proteomes" id="UP000538666">
    <property type="component" value="Unassembled WGS sequence"/>
</dbReference>
<name>A0A841JXD5_9BACT</name>
<accession>A0A841JXD5</accession>
<dbReference type="InterPro" id="IPR002575">
    <property type="entry name" value="Aminoglycoside_PTrfase"/>
</dbReference>
<organism evidence="2 3">
    <name type="scientific">Silvibacterium bohemicum</name>
    <dbReference type="NCBI Taxonomy" id="1577686"/>
    <lineage>
        <taxon>Bacteria</taxon>
        <taxon>Pseudomonadati</taxon>
        <taxon>Acidobacteriota</taxon>
        <taxon>Terriglobia</taxon>
        <taxon>Terriglobales</taxon>
        <taxon>Acidobacteriaceae</taxon>
        <taxon>Silvibacterium</taxon>
    </lineage>
</organism>
<sequence length="402" mass="45067">MVLETLGEWSLSGRIAIVEATNDQSITALPGRFAWLPLEEIADIEIEDAESSVRVMLQDLLEGRTDDQAPFLQLGWTEDLLRWIGRELPYDRIDIGDEIEQVNASSSHTLLKIRPRHGPPLWFKAVAESPHESTGNEYVAVTMLSNLLPTFLPTLLGVRTDWNGWLMRDGGASVEESGHLEAETAETIGKRLAEMQQASIPHLDSLLGHGFTDQRIPALRDTMLSMMPYLEEAVLSQRSDAIPAIEIGRLKEIAEIFEEACFDLEEIGIPDTVVHNDLNGGNILVAGDACVFTDWAQAGVGNPLVALDQLQIYLAQGKTFAPWCSRILHAYREQWRCDISEAQIDLGLRSVRLVSIATHLTSRWQWLESRYHYNPGLKSYIRSLVRQMDKTAQSRQCVGVQK</sequence>
<dbReference type="SUPFAM" id="SSF56112">
    <property type="entry name" value="Protein kinase-like (PK-like)"/>
    <property type="match status" value="1"/>
</dbReference>
<dbReference type="Gene3D" id="3.90.1200.10">
    <property type="match status" value="1"/>
</dbReference>
<dbReference type="InterPro" id="IPR011009">
    <property type="entry name" value="Kinase-like_dom_sf"/>
</dbReference>
<comment type="caution">
    <text evidence="2">The sequence shown here is derived from an EMBL/GenBank/DDBJ whole genome shotgun (WGS) entry which is preliminary data.</text>
</comment>
<evidence type="ECO:0000313" key="2">
    <source>
        <dbReference type="EMBL" id="MBB6144399.1"/>
    </source>
</evidence>
<proteinExistence type="predicted"/>
<gene>
    <name evidence="2" type="ORF">HNQ77_002351</name>
</gene>
<keyword evidence="3" id="KW-1185">Reference proteome</keyword>
<evidence type="ECO:0000313" key="3">
    <source>
        <dbReference type="Proteomes" id="UP000538666"/>
    </source>
</evidence>
<dbReference type="AlphaFoldDB" id="A0A841JXD5"/>
<evidence type="ECO:0000259" key="1">
    <source>
        <dbReference type="Pfam" id="PF01636"/>
    </source>
</evidence>